<dbReference type="AlphaFoldDB" id="B0RBP9"/>
<dbReference type="SUPFAM" id="SSF55144">
    <property type="entry name" value="LigT-like"/>
    <property type="match status" value="1"/>
</dbReference>
<dbReference type="KEGG" id="cms:CMS0329"/>
<evidence type="ECO:0008006" key="4">
    <source>
        <dbReference type="Google" id="ProtNLM"/>
    </source>
</evidence>
<dbReference type="eggNOG" id="COG1514">
    <property type="taxonomic scope" value="Bacteria"/>
</dbReference>
<feature type="region of interest" description="Disordered" evidence="1">
    <location>
        <begin position="1"/>
        <end position="35"/>
    </location>
</feature>
<evidence type="ECO:0000313" key="3">
    <source>
        <dbReference type="Proteomes" id="UP000001318"/>
    </source>
</evidence>
<dbReference type="EMBL" id="AM849034">
    <property type="protein sequence ID" value="CAQ00450.1"/>
    <property type="molecule type" value="Genomic_DNA"/>
</dbReference>
<protein>
    <recommendedName>
        <fullName evidence="4">Heme utilization protein</fullName>
    </recommendedName>
</protein>
<sequence>MARWSSPRRERSLRRSTPGGSHMDHDDPNGYDIAAPDIVPAAASRVDVRPSLLPRDDSDPYRYGIFLRPDPRTCRAVTVITDQIRAQYGLVSAGAFPPHATLIGSQPFGHDEARVVAAVTELLADRPAFPVHNAGVREHGFGFVYDVDERPDGSKNTELLALAADIDRVAAPFRRPMESPERHSFDPVRFRAHLSLASHDLLVRPDLHDEVGAFIRELDEPVPTGFVGDTVVMYRTASPDWSGRWWTTLTWEHVRTWTLGGTAG</sequence>
<dbReference type="Proteomes" id="UP000001318">
    <property type="component" value="Chromosome"/>
</dbReference>
<dbReference type="InterPro" id="IPR009097">
    <property type="entry name" value="Cyclic_Pdiesterase"/>
</dbReference>
<evidence type="ECO:0000313" key="2">
    <source>
        <dbReference type="EMBL" id="CAQ00450.1"/>
    </source>
</evidence>
<keyword evidence="3" id="KW-1185">Reference proteome</keyword>
<dbReference type="HOGENOM" id="CLU_1145601_0_0_11"/>
<proteinExistence type="predicted"/>
<gene>
    <name evidence="2" type="ordered locus">CMS0329</name>
</gene>
<name>B0RBP9_CLASE</name>
<evidence type="ECO:0000256" key="1">
    <source>
        <dbReference type="SAM" id="MobiDB-lite"/>
    </source>
</evidence>
<reference evidence="2 3" key="1">
    <citation type="journal article" date="2008" name="J. Bacteriol.">
        <title>Genome of the actinomycete plant pathogen Clavibacter michiganensis subsp. sepedonicus suggests recent niche adaptation.</title>
        <authorList>
            <person name="Bentley S.D."/>
            <person name="Corton C."/>
            <person name="Brown S.E."/>
            <person name="Barron A."/>
            <person name="Clark L."/>
            <person name="Doggett J."/>
            <person name="Harris B."/>
            <person name="Ormond D."/>
            <person name="Quail M.A."/>
            <person name="May G."/>
            <person name="Francis D."/>
            <person name="Knudson D."/>
            <person name="Parkhill J."/>
            <person name="Ishimaru C.A."/>
        </authorList>
    </citation>
    <scope>NUCLEOTIDE SEQUENCE [LARGE SCALE GENOMIC DNA]</scope>
    <source>
        <strain evidence="3">ATCC 33113 / DSM 20744 / JCM 9667 / LMG 2889 / ICMP 2535 / C-1</strain>
    </source>
</reference>
<accession>B0RBP9</accession>
<organism evidence="2 3">
    <name type="scientific">Clavibacter sepedonicus</name>
    <name type="common">Clavibacter michiganensis subsp. sepedonicus</name>
    <dbReference type="NCBI Taxonomy" id="31964"/>
    <lineage>
        <taxon>Bacteria</taxon>
        <taxon>Bacillati</taxon>
        <taxon>Actinomycetota</taxon>
        <taxon>Actinomycetes</taxon>
        <taxon>Micrococcales</taxon>
        <taxon>Microbacteriaceae</taxon>
        <taxon>Clavibacter</taxon>
    </lineage>
</organism>
<dbReference type="Gene3D" id="3.90.1140.10">
    <property type="entry name" value="Cyclic phosphodiesterase"/>
    <property type="match status" value="1"/>
</dbReference>